<organism evidence="1">
    <name type="scientific">marine sediment metagenome</name>
    <dbReference type="NCBI Taxonomy" id="412755"/>
    <lineage>
        <taxon>unclassified sequences</taxon>
        <taxon>metagenomes</taxon>
        <taxon>ecological metagenomes</taxon>
    </lineage>
</organism>
<reference evidence="1" key="1">
    <citation type="journal article" date="2015" name="Nature">
        <title>Complex archaea that bridge the gap between prokaryotes and eukaryotes.</title>
        <authorList>
            <person name="Spang A."/>
            <person name="Saw J.H."/>
            <person name="Jorgensen S.L."/>
            <person name="Zaremba-Niedzwiedzka K."/>
            <person name="Martijn J."/>
            <person name="Lind A.E."/>
            <person name="van Eijk R."/>
            <person name="Schleper C."/>
            <person name="Guy L."/>
            <person name="Ettema T.J."/>
        </authorList>
    </citation>
    <scope>NUCLEOTIDE SEQUENCE</scope>
</reference>
<name>A0A0F9AFT7_9ZZZZ</name>
<accession>A0A0F9AFT7</accession>
<comment type="caution">
    <text evidence="1">The sequence shown here is derived from an EMBL/GenBank/DDBJ whole genome shotgun (WGS) entry which is preliminary data.</text>
</comment>
<dbReference type="EMBL" id="LAZR01057887">
    <property type="protein sequence ID" value="KKK71101.1"/>
    <property type="molecule type" value="Genomic_DNA"/>
</dbReference>
<protein>
    <submittedName>
        <fullName evidence="1">Uncharacterized protein</fullName>
    </submittedName>
</protein>
<evidence type="ECO:0000313" key="1">
    <source>
        <dbReference type="EMBL" id="KKK71101.1"/>
    </source>
</evidence>
<dbReference type="AlphaFoldDB" id="A0A0F9AFT7"/>
<proteinExistence type="predicted"/>
<sequence length="92" mass="10725">MDYEQIESSQRQDFEVRQHQEKMNLIVEQEEYNLFVLIKPKLYKDGNQWCCLYGSDTIEGIAGFGDTPYKAIQNWDSEWQKSLLQSPTGGGE</sequence>
<gene>
    <name evidence="1" type="ORF">LCGC14_2917320</name>
</gene>